<evidence type="ECO:0000256" key="1">
    <source>
        <dbReference type="ARBA" id="ARBA00004196"/>
    </source>
</evidence>
<dbReference type="PANTHER" id="PTHR34820">
    <property type="entry name" value="INNER MEMBRANE PROTEIN YEBZ"/>
    <property type="match status" value="1"/>
</dbReference>
<dbReference type="GO" id="GO:0005886">
    <property type="term" value="C:plasma membrane"/>
    <property type="evidence" value="ECO:0007669"/>
    <property type="project" value="TreeGrafter"/>
</dbReference>
<dbReference type="InterPro" id="IPR014755">
    <property type="entry name" value="Cu-Rt/internalin_Ig-like"/>
</dbReference>
<dbReference type="GO" id="GO:0046688">
    <property type="term" value="P:response to copper ion"/>
    <property type="evidence" value="ECO:0007669"/>
    <property type="project" value="InterPro"/>
</dbReference>
<keyword evidence="3" id="KW-0732">Signal</keyword>
<organism evidence="6 7">
    <name type="scientific">Tunturiibacter lichenicola</name>
    <dbReference type="NCBI Taxonomy" id="2051959"/>
    <lineage>
        <taxon>Bacteria</taxon>
        <taxon>Pseudomonadati</taxon>
        <taxon>Acidobacteriota</taxon>
        <taxon>Terriglobia</taxon>
        <taxon>Terriglobales</taxon>
        <taxon>Acidobacteriaceae</taxon>
        <taxon>Tunturiibacter</taxon>
    </lineage>
</organism>
<sequence length="127" mass="13742">MRRKSRMFTTWSVAAVVVAFGIMLSIPRVALAHAVLVSSQPAVNSTVSGTEVAVLLKYNSRVDMEHSTLTLLEPDGKVEKVAIESEPEPGVLSAKLTGLVKGAYVLRWQVLATDGHITRGKVPFQVE</sequence>
<comment type="subcellular location">
    <subcellularLocation>
        <location evidence="1">Cell envelope</location>
    </subcellularLocation>
</comment>
<dbReference type="GO" id="GO:0006825">
    <property type="term" value="P:copper ion transport"/>
    <property type="evidence" value="ECO:0007669"/>
    <property type="project" value="InterPro"/>
</dbReference>
<evidence type="ECO:0000313" key="7">
    <source>
        <dbReference type="Proteomes" id="UP000534186"/>
    </source>
</evidence>
<accession>A0A7Y9NR42</accession>
<evidence type="ECO:0000256" key="4">
    <source>
        <dbReference type="ARBA" id="ARBA00023008"/>
    </source>
</evidence>
<dbReference type="PANTHER" id="PTHR34820:SF4">
    <property type="entry name" value="INNER MEMBRANE PROTEIN YEBZ"/>
    <property type="match status" value="1"/>
</dbReference>
<keyword evidence="4" id="KW-0186">Copper</keyword>
<dbReference type="SUPFAM" id="SSF81296">
    <property type="entry name" value="E set domains"/>
    <property type="match status" value="1"/>
</dbReference>
<dbReference type="EMBL" id="JACCCV010000002">
    <property type="protein sequence ID" value="NYF53842.1"/>
    <property type="molecule type" value="Genomic_DNA"/>
</dbReference>
<dbReference type="Gene3D" id="2.60.40.1220">
    <property type="match status" value="1"/>
</dbReference>
<dbReference type="InterPro" id="IPR007348">
    <property type="entry name" value="CopC_dom"/>
</dbReference>
<proteinExistence type="predicted"/>
<dbReference type="InterPro" id="IPR032694">
    <property type="entry name" value="CopC/D"/>
</dbReference>
<dbReference type="GO" id="GO:0030313">
    <property type="term" value="C:cell envelope"/>
    <property type="evidence" value="ECO:0007669"/>
    <property type="project" value="UniProtKB-SubCell"/>
</dbReference>
<evidence type="ECO:0000313" key="6">
    <source>
        <dbReference type="EMBL" id="NYF53842.1"/>
    </source>
</evidence>
<feature type="domain" description="CopC" evidence="5">
    <location>
        <begin position="33"/>
        <end position="126"/>
    </location>
</feature>
<reference evidence="6 7" key="1">
    <citation type="submission" date="2020-07" db="EMBL/GenBank/DDBJ databases">
        <title>Genomic Encyclopedia of Type Strains, Phase IV (KMG-V): Genome sequencing to study the core and pangenomes of soil and plant-associated prokaryotes.</title>
        <authorList>
            <person name="Whitman W."/>
        </authorList>
    </citation>
    <scope>NUCLEOTIDE SEQUENCE [LARGE SCALE GENOMIC DNA]</scope>
    <source>
        <strain evidence="6 7">M8UP30</strain>
    </source>
</reference>
<evidence type="ECO:0000256" key="3">
    <source>
        <dbReference type="ARBA" id="ARBA00022729"/>
    </source>
</evidence>
<evidence type="ECO:0000256" key="2">
    <source>
        <dbReference type="ARBA" id="ARBA00022723"/>
    </source>
</evidence>
<dbReference type="Pfam" id="PF04234">
    <property type="entry name" value="CopC"/>
    <property type="match status" value="1"/>
</dbReference>
<dbReference type="Proteomes" id="UP000534186">
    <property type="component" value="Unassembled WGS sequence"/>
</dbReference>
<dbReference type="GO" id="GO:0005507">
    <property type="term" value="F:copper ion binding"/>
    <property type="evidence" value="ECO:0007669"/>
    <property type="project" value="InterPro"/>
</dbReference>
<keyword evidence="2" id="KW-0479">Metal-binding</keyword>
<name>A0A7Y9NR42_9BACT</name>
<gene>
    <name evidence="6" type="ORF">HDF12_004241</name>
</gene>
<comment type="caution">
    <text evidence="6">The sequence shown here is derived from an EMBL/GenBank/DDBJ whole genome shotgun (WGS) entry which is preliminary data.</text>
</comment>
<dbReference type="GO" id="GO:0042597">
    <property type="term" value="C:periplasmic space"/>
    <property type="evidence" value="ECO:0007669"/>
    <property type="project" value="InterPro"/>
</dbReference>
<protein>
    <submittedName>
        <fullName evidence="6">Methionine-rich copper-binding protein CopC</fullName>
    </submittedName>
</protein>
<dbReference type="AlphaFoldDB" id="A0A7Y9NR42"/>
<evidence type="ECO:0000259" key="5">
    <source>
        <dbReference type="Pfam" id="PF04234"/>
    </source>
</evidence>
<dbReference type="InterPro" id="IPR014756">
    <property type="entry name" value="Ig_E-set"/>
</dbReference>